<protein>
    <submittedName>
        <fullName evidence="1">Uncharacterized protein</fullName>
    </submittedName>
</protein>
<sequence length="56" mass="6537">MAVKETKKVNMAQVDQARKKMMAKEVHTEVSNKVAVQKTKEMNTMEEEKEKEEKII</sequence>
<dbReference type="EMBL" id="CASHSV030000013">
    <property type="protein sequence ID" value="CAJ2637974.1"/>
    <property type="molecule type" value="Genomic_DNA"/>
</dbReference>
<reference evidence="1" key="1">
    <citation type="submission" date="2023-10" db="EMBL/GenBank/DDBJ databases">
        <authorList>
            <person name="Rodriguez Cubillos JULIANA M."/>
            <person name="De Vega J."/>
        </authorList>
    </citation>
    <scope>NUCLEOTIDE SEQUENCE</scope>
</reference>
<evidence type="ECO:0000313" key="2">
    <source>
        <dbReference type="Proteomes" id="UP001177021"/>
    </source>
</evidence>
<keyword evidence="2" id="KW-1185">Reference proteome</keyword>
<comment type="caution">
    <text evidence="1">The sequence shown here is derived from an EMBL/GenBank/DDBJ whole genome shotgun (WGS) entry which is preliminary data.</text>
</comment>
<name>A0ACB0J1U4_TRIPR</name>
<proteinExistence type="predicted"/>
<dbReference type="Proteomes" id="UP001177021">
    <property type="component" value="Unassembled WGS sequence"/>
</dbReference>
<gene>
    <name evidence="1" type="ORF">MILVUS5_LOCUS8261</name>
</gene>
<accession>A0ACB0J1U4</accession>
<organism evidence="1 2">
    <name type="scientific">Trifolium pratense</name>
    <name type="common">Red clover</name>
    <dbReference type="NCBI Taxonomy" id="57577"/>
    <lineage>
        <taxon>Eukaryota</taxon>
        <taxon>Viridiplantae</taxon>
        <taxon>Streptophyta</taxon>
        <taxon>Embryophyta</taxon>
        <taxon>Tracheophyta</taxon>
        <taxon>Spermatophyta</taxon>
        <taxon>Magnoliopsida</taxon>
        <taxon>eudicotyledons</taxon>
        <taxon>Gunneridae</taxon>
        <taxon>Pentapetalae</taxon>
        <taxon>rosids</taxon>
        <taxon>fabids</taxon>
        <taxon>Fabales</taxon>
        <taxon>Fabaceae</taxon>
        <taxon>Papilionoideae</taxon>
        <taxon>50 kb inversion clade</taxon>
        <taxon>NPAAA clade</taxon>
        <taxon>Hologalegina</taxon>
        <taxon>IRL clade</taxon>
        <taxon>Trifolieae</taxon>
        <taxon>Trifolium</taxon>
    </lineage>
</organism>
<evidence type="ECO:0000313" key="1">
    <source>
        <dbReference type="EMBL" id="CAJ2637974.1"/>
    </source>
</evidence>